<gene>
    <name evidence="2" type="ORF">AAGT77_09810</name>
</gene>
<dbReference type="Proteomes" id="UP001445268">
    <property type="component" value="Chromosome"/>
</dbReference>
<accession>A0ABZ3DZS8</accession>
<dbReference type="SMART" id="SM00953">
    <property type="entry name" value="RES"/>
    <property type="match status" value="1"/>
</dbReference>
<sequence length="492" mass="55148">MQNQDPRNTEEKRICADCINEEYLSDEIRNSGDALPCSYCSGNGTPSWALSELADRVHTAIQEHYQRTSDQPSAFDLAMSHAGLDHGTWYREGSPIQETIEELAKVSGEVAEDIRAVLDSWDLETDDSHHFEDETPYDAEAHYEEKGINPQEWEDQWQEFEFALTEESRFFNHGAADILSSVFANIHTLPAVKGLEIIQEAGPGTSHTHIYRARAFQSTEELLEAIKRPDLLLGAPPPKMATAGRMNARGISVFYGASNPDIALAEVRPPVGSKVAMAYFEIIEPLKLLNLINLEQLDFIKGSLFDPSYGKELERASFLRTLGNRLARPVMPSDQDIDYIATQAVADYLANYSSPTFDGIIFKSVQGTDDGYNIVLFHRAARVETIALPKGAEIDSGLSSSSEEELGDHYSVVEWVPEEKGTDTARKDPIAFYSTFLKFTELPDNFDQRANTLRVDTSKIDIHSVKAAKFETRKRPVERMRIANKDLRNGDF</sequence>
<protein>
    <submittedName>
        <fullName evidence="2">RES family NAD+ phosphorylase</fullName>
    </submittedName>
</protein>
<evidence type="ECO:0000313" key="3">
    <source>
        <dbReference type="Proteomes" id="UP001445268"/>
    </source>
</evidence>
<dbReference type="RefSeq" id="WP_342630480.1">
    <property type="nucleotide sequence ID" value="NZ_CP152380.1"/>
</dbReference>
<feature type="domain" description="RES" evidence="1">
    <location>
        <begin position="229"/>
        <end position="387"/>
    </location>
</feature>
<evidence type="ECO:0000313" key="2">
    <source>
        <dbReference type="EMBL" id="XAF52231.1"/>
    </source>
</evidence>
<dbReference type="EMBL" id="CP152380">
    <property type="protein sequence ID" value="XAF52231.1"/>
    <property type="molecule type" value="Genomic_DNA"/>
</dbReference>
<evidence type="ECO:0000259" key="1">
    <source>
        <dbReference type="SMART" id="SM00953"/>
    </source>
</evidence>
<proteinExistence type="predicted"/>
<keyword evidence="3" id="KW-1185">Reference proteome</keyword>
<dbReference type="InterPro" id="IPR014914">
    <property type="entry name" value="RES_dom"/>
</dbReference>
<organism evidence="2 3">
    <name type="scientific">Marinobacter alkaliphilus</name>
    <dbReference type="NCBI Taxonomy" id="254719"/>
    <lineage>
        <taxon>Bacteria</taxon>
        <taxon>Pseudomonadati</taxon>
        <taxon>Pseudomonadota</taxon>
        <taxon>Gammaproteobacteria</taxon>
        <taxon>Pseudomonadales</taxon>
        <taxon>Marinobacteraceae</taxon>
        <taxon>Marinobacter</taxon>
    </lineage>
</organism>
<dbReference type="Pfam" id="PF08808">
    <property type="entry name" value="RES"/>
    <property type="match status" value="1"/>
</dbReference>
<name>A0ABZ3DZS8_9GAMM</name>
<reference evidence="2 3" key="1">
    <citation type="submission" date="2024-04" db="EMBL/GenBank/DDBJ databases">
        <title>Marinobacter sp. SBY-1.</title>
        <authorList>
            <person name="Pan C."/>
        </authorList>
    </citation>
    <scope>NUCLEOTIDE SEQUENCE [LARGE SCALE GENOMIC DNA]</scope>
    <source>
        <strain evidence="2 3">SBY-1</strain>
    </source>
</reference>